<organism evidence="4 5">
    <name type="scientific">Linum tenue</name>
    <dbReference type="NCBI Taxonomy" id="586396"/>
    <lineage>
        <taxon>Eukaryota</taxon>
        <taxon>Viridiplantae</taxon>
        <taxon>Streptophyta</taxon>
        <taxon>Embryophyta</taxon>
        <taxon>Tracheophyta</taxon>
        <taxon>Spermatophyta</taxon>
        <taxon>Magnoliopsida</taxon>
        <taxon>eudicotyledons</taxon>
        <taxon>Gunneridae</taxon>
        <taxon>Pentapetalae</taxon>
        <taxon>rosids</taxon>
        <taxon>fabids</taxon>
        <taxon>Malpighiales</taxon>
        <taxon>Linaceae</taxon>
        <taxon>Linum</taxon>
    </lineage>
</organism>
<dbReference type="Proteomes" id="UP001154282">
    <property type="component" value="Unassembled WGS sequence"/>
</dbReference>
<evidence type="ECO:0000256" key="2">
    <source>
        <dbReference type="SAM" id="MobiDB-lite"/>
    </source>
</evidence>
<dbReference type="InterPro" id="IPR039777">
    <property type="entry name" value="IFRD"/>
</dbReference>
<dbReference type="InterPro" id="IPR011989">
    <property type="entry name" value="ARM-like"/>
</dbReference>
<name>A0AAV0LM61_9ROSI</name>
<feature type="region of interest" description="Disordered" evidence="2">
    <location>
        <begin position="428"/>
        <end position="451"/>
    </location>
</feature>
<sequence>MYTFKKVSSHHKFIYIFLLVVIPLKIENTNPIIKTNFIKCSLNPKRNYAGTEYSSLQHSVGSLPLLPGQEKKGRKAIRRGEIFRYEKPSVEFLPCARFNTKLGFDERARERNRLLSTMTTTVVKERQGSHHLILHSITLKKPTADDPPNSFFPLARRYNVSALPPNNNNNTNPHEIRCQSCGALADFNTNPAPQPNTLAGYLDQLSDSEKHRARMREAALEGLVRELTRFPEDRFLDSNRVTLVDQCLRVVKRGRSAEELVAAVRAIGLVAMIVGDDVEAAHEIYRDSVPKLFGAVKLSGGFRFELPAQVVECLAVVTFFGGYLSEHRLESMAMIWDYFFRDSADAAEQGKKKKKKKEQSPELVAAAISSWCFMLSSNKYGISRTHWQKAIPCFFRLLGHDNEFVVLAAAEALAFIVEIDSHMSVPKSAAVEDNGSQGESSSSSSSSSHPSIHNIAQKLNERLLLMKAIDHEEGKEQENTRATRLAFVAKFFEEGSSSKRLEATEEKGTMLTTWTERLQFAFLEGFLGKETLAEHIKVNKQLQSMFTLKMAAKKVDEKPRIVAYDVEREEVKSRLYKPELKWMTNEDGSLYNEGSKQRLILKKLTKSPTSWWSKARTQHMKKQRQVAATDRGKNIIGPEYD</sequence>
<dbReference type="PANTHER" id="PTHR12354">
    <property type="entry name" value="INTERFERON-RELATED DEVELOPMENTAL REGULATOR"/>
    <property type="match status" value="1"/>
</dbReference>
<comment type="caution">
    <text evidence="4">The sequence shown here is derived from an EMBL/GenBank/DDBJ whole genome shotgun (WGS) entry which is preliminary data.</text>
</comment>
<evidence type="ECO:0000313" key="5">
    <source>
        <dbReference type="Proteomes" id="UP001154282"/>
    </source>
</evidence>
<evidence type="ECO:0000259" key="3">
    <source>
        <dbReference type="Pfam" id="PF05004"/>
    </source>
</evidence>
<gene>
    <name evidence="4" type="ORF">LITE_LOCUS24320</name>
</gene>
<dbReference type="Gene3D" id="1.25.10.10">
    <property type="entry name" value="Leucine-rich Repeat Variant"/>
    <property type="match status" value="1"/>
</dbReference>
<dbReference type="InterPro" id="IPR007701">
    <property type="entry name" value="Interferon-rel_develop_reg_N"/>
</dbReference>
<dbReference type="EMBL" id="CAMGYJ010000006">
    <property type="protein sequence ID" value="CAI0434594.1"/>
    <property type="molecule type" value="Genomic_DNA"/>
</dbReference>
<dbReference type="PANTHER" id="PTHR12354:SF13">
    <property type="entry name" value="DEVELOPMENTAL REGULATOR FAMILY PROTEIN _ IFRD FAMILY PROTEIN, PUTATIVE-RELATED"/>
    <property type="match status" value="1"/>
</dbReference>
<keyword evidence="5" id="KW-1185">Reference proteome</keyword>
<evidence type="ECO:0000313" key="4">
    <source>
        <dbReference type="EMBL" id="CAI0434594.1"/>
    </source>
</evidence>
<dbReference type="AlphaFoldDB" id="A0AAV0LM61"/>
<accession>A0AAV0LM61</accession>
<feature type="domain" description="Interferon-related developmental regulator N-terminal" evidence="3">
    <location>
        <begin position="195"/>
        <end position="461"/>
    </location>
</feature>
<evidence type="ECO:0000256" key="1">
    <source>
        <dbReference type="ARBA" id="ARBA00008828"/>
    </source>
</evidence>
<reference evidence="4" key="1">
    <citation type="submission" date="2022-08" db="EMBL/GenBank/DDBJ databases">
        <authorList>
            <person name="Gutierrez-Valencia J."/>
        </authorList>
    </citation>
    <scope>NUCLEOTIDE SEQUENCE</scope>
</reference>
<protein>
    <recommendedName>
        <fullName evidence="3">Interferon-related developmental regulator N-terminal domain-containing protein</fullName>
    </recommendedName>
</protein>
<dbReference type="InterPro" id="IPR016024">
    <property type="entry name" value="ARM-type_fold"/>
</dbReference>
<proteinExistence type="inferred from homology"/>
<dbReference type="SUPFAM" id="SSF48371">
    <property type="entry name" value="ARM repeat"/>
    <property type="match status" value="1"/>
</dbReference>
<comment type="similarity">
    <text evidence="1">Belongs to the IFRD family.</text>
</comment>
<dbReference type="Pfam" id="PF05004">
    <property type="entry name" value="IFRD"/>
    <property type="match status" value="1"/>
</dbReference>